<accession>A0ABW6I1Y4</accession>
<keyword evidence="3" id="KW-1185">Reference proteome</keyword>
<evidence type="ECO:0000313" key="3">
    <source>
        <dbReference type="Proteomes" id="UP001600107"/>
    </source>
</evidence>
<dbReference type="Proteomes" id="UP001600107">
    <property type="component" value="Unassembled WGS sequence"/>
</dbReference>
<protein>
    <recommendedName>
        <fullName evidence="4">DUF5658 domain-containing protein</fullName>
    </recommendedName>
</protein>
<keyword evidence="1" id="KW-0812">Transmembrane</keyword>
<evidence type="ECO:0008006" key="4">
    <source>
        <dbReference type="Google" id="ProtNLM"/>
    </source>
</evidence>
<feature type="transmembrane region" description="Helical" evidence="1">
    <location>
        <begin position="12"/>
        <end position="29"/>
    </location>
</feature>
<proteinExistence type="predicted"/>
<sequence>MKEKILNTKLILLIPAYWACLFDEIITIINQSDEYWKGNLSKANEENPIGAFMMANHTSGLFIICALWLIFIGIIGNKLQNRKLKIFALFVLISHSFGASTWLSYYYGFWYAIIFIFINSIMFIEFENMYEIRKKEKAKKKCPDSKNVPHVNLN</sequence>
<dbReference type="RefSeq" id="WP_379849834.1">
    <property type="nucleotide sequence ID" value="NZ_JBHZPY010000002.1"/>
</dbReference>
<feature type="transmembrane region" description="Helical" evidence="1">
    <location>
        <begin position="109"/>
        <end position="130"/>
    </location>
</feature>
<organism evidence="2 3">
    <name type="scientific">Flavobacterium zhoui</name>
    <dbReference type="NCBI Taxonomy" id="3230414"/>
    <lineage>
        <taxon>Bacteria</taxon>
        <taxon>Pseudomonadati</taxon>
        <taxon>Bacteroidota</taxon>
        <taxon>Flavobacteriia</taxon>
        <taxon>Flavobacteriales</taxon>
        <taxon>Flavobacteriaceae</taxon>
        <taxon>Flavobacterium</taxon>
    </lineage>
</organism>
<keyword evidence="1" id="KW-1133">Transmembrane helix</keyword>
<dbReference type="EMBL" id="JBHZPY010000002">
    <property type="protein sequence ID" value="MFE3870214.1"/>
    <property type="molecule type" value="Genomic_DNA"/>
</dbReference>
<feature type="transmembrane region" description="Helical" evidence="1">
    <location>
        <begin position="49"/>
        <end position="74"/>
    </location>
</feature>
<name>A0ABW6I1Y4_9FLAO</name>
<keyword evidence="1" id="KW-0472">Membrane</keyword>
<reference evidence="2 3" key="1">
    <citation type="submission" date="2024-06" db="EMBL/GenBank/DDBJ databases">
        <title>Flavobacterium spp. isolated from glacier.</title>
        <authorList>
            <person name="Han D."/>
        </authorList>
    </citation>
    <scope>NUCLEOTIDE SEQUENCE [LARGE SCALE GENOMIC DNA]</scope>
    <source>
        <strain evidence="2 3">ZS1P70</strain>
    </source>
</reference>
<comment type="caution">
    <text evidence="2">The sequence shown here is derived from an EMBL/GenBank/DDBJ whole genome shotgun (WGS) entry which is preliminary data.</text>
</comment>
<feature type="transmembrane region" description="Helical" evidence="1">
    <location>
        <begin position="86"/>
        <end position="103"/>
    </location>
</feature>
<gene>
    <name evidence="2" type="ORF">ACFX5F_03150</name>
</gene>
<evidence type="ECO:0000313" key="2">
    <source>
        <dbReference type="EMBL" id="MFE3870214.1"/>
    </source>
</evidence>
<evidence type="ECO:0000256" key="1">
    <source>
        <dbReference type="SAM" id="Phobius"/>
    </source>
</evidence>